<name>A0A508X7U9_9HYPH</name>
<evidence type="ECO:0000313" key="1">
    <source>
        <dbReference type="EMBL" id="VTZ65770.1"/>
    </source>
</evidence>
<accession>A0A508X7U9</accession>
<gene>
    <name evidence="1" type="ORF">EMEDMD4_90262</name>
</gene>
<proteinExistence type="predicted"/>
<protein>
    <submittedName>
        <fullName evidence="1">Uncharacterized protein</fullName>
    </submittedName>
</protein>
<dbReference type="AlphaFoldDB" id="A0A508X7U9"/>
<organism evidence="1">
    <name type="scientific">Sinorhizobium medicae</name>
    <dbReference type="NCBI Taxonomy" id="110321"/>
    <lineage>
        <taxon>Bacteria</taxon>
        <taxon>Pseudomonadati</taxon>
        <taxon>Pseudomonadota</taxon>
        <taxon>Alphaproteobacteria</taxon>
        <taxon>Hyphomicrobiales</taxon>
        <taxon>Rhizobiaceae</taxon>
        <taxon>Sinorhizobium/Ensifer group</taxon>
        <taxon>Sinorhizobium</taxon>
    </lineage>
</organism>
<dbReference type="Proteomes" id="UP000507954">
    <property type="component" value="Unassembled WGS sequence"/>
</dbReference>
<sequence length="32" mass="3870">MILPLKAWRNLELLKLKIRFNNGPMLFERRSA</sequence>
<dbReference type="EMBL" id="CABFNB010000161">
    <property type="protein sequence ID" value="VTZ65770.1"/>
    <property type="molecule type" value="Genomic_DNA"/>
</dbReference>
<reference evidence="1" key="1">
    <citation type="submission" date="2019-06" db="EMBL/GenBank/DDBJ databases">
        <authorList>
            <person name="Le Quere A."/>
            <person name="Colella S."/>
        </authorList>
    </citation>
    <scope>NUCLEOTIDE SEQUENCE</scope>
    <source>
        <strain evidence="1">EmedicaeMD41</strain>
    </source>
</reference>